<organism evidence="2 3">
    <name type="scientific">Tanacetum coccineum</name>
    <dbReference type="NCBI Taxonomy" id="301880"/>
    <lineage>
        <taxon>Eukaryota</taxon>
        <taxon>Viridiplantae</taxon>
        <taxon>Streptophyta</taxon>
        <taxon>Embryophyta</taxon>
        <taxon>Tracheophyta</taxon>
        <taxon>Spermatophyta</taxon>
        <taxon>Magnoliopsida</taxon>
        <taxon>eudicotyledons</taxon>
        <taxon>Gunneridae</taxon>
        <taxon>Pentapetalae</taxon>
        <taxon>asterids</taxon>
        <taxon>campanulids</taxon>
        <taxon>Asterales</taxon>
        <taxon>Asteraceae</taxon>
        <taxon>Asteroideae</taxon>
        <taxon>Anthemideae</taxon>
        <taxon>Anthemidinae</taxon>
        <taxon>Tanacetum</taxon>
    </lineage>
</organism>
<feature type="region of interest" description="Disordered" evidence="1">
    <location>
        <begin position="12"/>
        <end position="67"/>
    </location>
</feature>
<sequence length="115" mass="13294">MQVNVQFLQQLQPEWNKTKDTTPRYNNDNQSRQFGNQRTITVAGARETSASVEQQTRIQEKDDDCKQAEQGVPLQAEQANWLEDTDEEIDEQELEAHYSYMAKIQEVSPEESSSN</sequence>
<evidence type="ECO:0000313" key="2">
    <source>
        <dbReference type="EMBL" id="GJT71016.1"/>
    </source>
</evidence>
<feature type="compositionally biased region" description="Polar residues" evidence="1">
    <location>
        <begin position="48"/>
        <end position="57"/>
    </location>
</feature>
<proteinExistence type="predicted"/>
<evidence type="ECO:0000313" key="3">
    <source>
        <dbReference type="Proteomes" id="UP001151760"/>
    </source>
</evidence>
<evidence type="ECO:0000256" key="1">
    <source>
        <dbReference type="SAM" id="MobiDB-lite"/>
    </source>
</evidence>
<feature type="compositionally biased region" description="Polar residues" evidence="1">
    <location>
        <begin position="23"/>
        <end position="40"/>
    </location>
</feature>
<dbReference type="Proteomes" id="UP001151760">
    <property type="component" value="Unassembled WGS sequence"/>
</dbReference>
<dbReference type="EMBL" id="BQNB010018133">
    <property type="protein sequence ID" value="GJT71016.1"/>
    <property type="molecule type" value="Genomic_DNA"/>
</dbReference>
<reference evidence="2" key="1">
    <citation type="journal article" date="2022" name="Int. J. Mol. Sci.">
        <title>Draft Genome of Tanacetum Coccineum: Genomic Comparison of Closely Related Tanacetum-Family Plants.</title>
        <authorList>
            <person name="Yamashiro T."/>
            <person name="Shiraishi A."/>
            <person name="Nakayama K."/>
            <person name="Satake H."/>
        </authorList>
    </citation>
    <scope>NUCLEOTIDE SEQUENCE</scope>
</reference>
<keyword evidence="3" id="KW-1185">Reference proteome</keyword>
<name>A0ABQ5G654_9ASTR</name>
<comment type="caution">
    <text evidence="2">The sequence shown here is derived from an EMBL/GenBank/DDBJ whole genome shotgun (WGS) entry which is preliminary data.</text>
</comment>
<protein>
    <submittedName>
        <fullName evidence="2">Uncharacterized protein</fullName>
    </submittedName>
</protein>
<accession>A0ABQ5G654</accession>
<reference evidence="2" key="2">
    <citation type="submission" date="2022-01" db="EMBL/GenBank/DDBJ databases">
        <authorList>
            <person name="Yamashiro T."/>
            <person name="Shiraishi A."/>
            <person name="Satake H."/>
            <person name="Nakayama K."/>
        </authorList>
    </citation>
    <scope>NUCLEOTIDE SEQUENCE</scope>
</reference>
<gene>
    <name evidence="2" type="ORF">Tco_1030302</name>
</gene>
<feature type="compositionally biased region" description="Basic and acidic residues" evidence="1">
    <location>
        <begin position="58"/>
        <end position="67"/>
    </location>
</feature>